<dbReference type="PANTHER" id="PTHR33429:SF7">
    <property type="entry name" value="OS02G0708000 PROTEIN"/>
    <property type="match status" value="1"/>
</dbReference>
<organism evidence="3 4">
    <name type="scientific">Platanthera guangdongensis</name>
    <dbReference type="NCBI Taxonomy" id="2320717"/>
    <lineage>
        <taxon>Eukaryota</taxon>
        <taxon>Viridiplantae</taxon>
        <taxon>Streptophyta</taxon>
        <taxon>Embryophyta</taxon>
        <taxon>Tracheophyta</taxon>
        <taxon>Spermatophyta</taxon>
        <taxon>Magnoliopsida</taxon>
        <taxon>Liliopsida</taxon>
        <taxon>Asparagales</taxon>
        <taxon>Orchidaceae</taxon>
        <taxon>Orchidoideae</taxon>
        <taxon>Orchideae</taxon>
        <taxon>Orchidinae</taxon>
        <taxon>Platanthera</taxon>
    </lineage>
</organism>
<evidence type="ECO:0000256" key="2">
    <source>
        <dbReference type="SAM" id="Phobius"/>
    </source>
</evidence>
<keyword evidence="2" id="KW-0812">Transmembrane</keyword>
<dbReference type="Proteomes" id="UP001412067">
    <property type="component" value="Unassembled WGS sequence"/>
</dbReference>
<reference evidence="3 4" key="1">
    <citation type="journal article" date="2022" name="Nat. Plants">
        <title>Genomes of leafy and leafless Platanthera orchids illuminate the evolution of mycoheterotrophy.</title>
        <authorList>
            <person name="Li M.H."/>
            <person name="Liu K.W."/>
            <person name="Li Z."/>
            <person name="Lu H.C."/>
            <person name="Ye Q.L."/>
            <person name="Zhang D."/>
            <person name="Wang J.Y."/>
            <person name="Li Y.F."/>
            <person name="Zhong Z.M."/>
            <person name="Liu X."/>
            <person name="Yu X."/>
            <person name="Liu D.K."/>
            <person name="Tu X.D."/>
            <person name="Liu B."/>
            <person name="Hao Y."/>
            <person name="Liao X.Y."/>
            <person name="Jiang Y.T."/>
            <person name="Sun W.H."/>
            <person name="Chen J."/>
            <person name="Chen Y.Q."/>
            <person name="Ai Y."/>
            <person name="Zhai J.W."/>
            <person name="Wu S.S."/>
            <person name="Zhou Z."/>
            <person name="Hsiao Y.Y."/>
            <person name="Wu W.L."/>
            <person name="Chen Y.Y."/>
            <person name="Lin Y.F."/>
            <person name="Hsu J.L."/>
            <person name="Li C.Y."/>
            <person name="Wang Z.W."/>
            <person name="Zhao X."/>
            <person name="Zhong W.Y."/>
            <person name="Ma X.K."/>
            <person name="Ma L."/>
            <person name="Huang J."/>
            <person name="Chen G.Z."/>
            <person name="Huang M.Z."/>
            <person name="Huang L."/>
            <person name="Peng D.H."/>
            <person name="Luo Y.B."/>
            <person name="Zou S.Q."/>
            <person name="Chen S.P."/>
            <person name="Lan S."/>
            <person name="Tsai W.C."/>
            <person name="Van de Peer Y."/>
            <person name="Liu Z.J."/>
        </authorList>
    </citation>
    <scope>NUCLEOTIDE SEQUENCE [LARGE SCALE GENOMIC DNA]</scope>
    <source>
        <strain evidence="3">Lor288</strain>
    </source>
</reference>
<dbReference type="EMBL" id="JBBWWR010000020">
    <property type="protein sequence ID" value="KAK8940156.1"/>
    <property type="molecule type" value="Genomic_DNA"/>
</dbReference>
<feature type="transmembrane region" description="Helical" evidence="2">
    <location>
        <begin position="26"/>
        <end position="47"/>
    </location>
</feature>
<keyword evidence="4" id="KW-1185">Reference proteome</keyword>
<keyword evidence="2" id="KW-0472">Membrane</keyword>
<evidence type="ECO:0000256" key="1">
    <source>
        <dbReference type="SAM" id="MobiDB-lite"/>
    </source>
</evidence>
<protein>
    <submittedName>
        <fullName evidence="3">Uncharacterized protein</fullName>
    </submittedName>
</protein>
<feature type="region of interest" description="Disordered" evidence="1">
    <location>
        <begin position="61"/>
        <end position="99"/>
    </location>
</feature>
<keyword evidence="2" id="KW-1133">Transmembrane helix</keyword>
<gene>
    <name evidence="3" type="ORF">KSP40_PGU000177</name>
</gene>
<evidence type="ECO:0000313" key="3">
    <source>
        <dbReference type="EMBL" id="KAK8940156.1"/>
    </source>
</evidence>
<sequence length="116" mass="12398">MSSIAQQTELYPQQFSTKGSHSNDSYGPAFAVLAVIAVLAISACIIGRICAHRIWRMEAGGGSRFSRGDNESRLPSSIQAGKLAKGKPEASWRGGLNGEHAEIKAGKEQHYAGLKK</sequence>
<name>A0ABR2LGI2_9ASPA</name>
<comment type="caution">
    <text evidence="3">The sequence shown here is derived from an EMBL/GenBank/DDBJ whole genome shotgun (WGS) entry which is preliminary data.</text>
</comment>
<proteinExistence type="predicted"/>
<dbReference type="PANTHER" id="PTHR33429">
    <property type="entry name" value="OS02G0708000 PROTEIN-RELATED"/>
    <property type="match status" value="1"/>
</dbReference>
<accession>A0ABR2LGI2</accession>
<evidence type="ECO:0000313" key="4">
    <source>
        <dbReference type="Proteomes" id="UP001412067"/>
    </source>
</evidence>